<sequence>MMIGHQNSRWKKPGHVPPGFFREYPHHLVNAVKCGIRSLLKNRSTGSTAFAFFCFSENLSIPFLFHTNMVNRQDEFLLNKGETILQQLPSAINTINTALPTISSTLQQVLSVLQQLLNVLGGLPLPLQNNQQSFTFLSQWSVSVQRDALLAHT</sequence>
<proteinExistence type="predicted"/>
<dbReference type="Proteomes" id="UP000029267">
    <property type="component" value="Unassembled WGS sequence"/>
</dbReference>
<evidence type="ECO:0000313" key="2">
    <source>
        <dbReference type="Proteomes" id="UP000029267"/>
    </source>
</evidence>
<protein>
    <submittedName>
        <fullName evidence="1">Uncharacterized protein</fullName>
    </submittedName>
</protein>
<gene>
    <name evidence="1" type="ORF">EP10_000114</name>
</gene>
<dbReference type="EMBL" id="JPYA02000001">
    <property type="protein sequence ID" value="MEB3749275.1"/>
    <property type="molecule type" value="Genomic_DNA"/>
</dbReference>
<comment type="caution">
    <text evidence="1">The sequence shown here is derived from an EMBL/GenBank/DDBJ whole genome shotgun (WGS) entry which is preliminary data.</text>
</comment>
<reference evidence="1 2" key="1">
    <citation type="journal article" date="2014" name="Genome Announc.">
        <title>Draft Genome Sequence of Geobacillus icigianus Strain G1w1T Isolated from Hot Springs in the Valley of Geysers, Kamchatka (Russian Federation).</title>
        <authorList>
            <person name="Bryanskaya A.V."/>
            <person name="Rozanov A.S."/>
            <person name="Logacheva M.D."/>
            <person name="Kotenko A.V."/>
            <person name="Peltek S.E."/>
        </authorList>
    </citation>
    <scope>NUCLEOTIDE SEQUENCE [LARGE SCALE GENOMIC DNA]</scope>
    <source>
        <strain evidence="1 2">G1w1</strain>
    </source>
</reference>
<evidence type="ECO:0000313" key="1">
    <source>
        <dbReference type="EMBL" id="MEB3749275.1"/>
    </source>
</evidence>
<name>A0ABU6BBH6_9BACL</name>
<accession>A0ABU6BBH6</accession>
<organism evidence="1 2">
    <name type="scientific">Geobacillus icigianus</name>
    <dbReference type="NCBI Taxonomy" id="1430331"/>
    <lineage>
        <taxon>Bacteria</taxon>
        <taxon>Bacillati</taxon>
        <taxon>Bacillota</taxon>
        <taxon>Bacilli</taxon>
        <taxon>Bacillales</taxon>
        <taxon>Anoxybacillaceae</taxon>
        <taxon>Geobacillus</taxon>
    </lineage>
</organism>
<keyword evidence="2" id="KW-1185">Reference proteome</keyword>